<sequence>MVAAVKVFISLLLVLHSSRGQKPSEDSVLSSLVTLISVSPQSIVSFLLLALTVLLSGTVYLWILRYVCHGCCDPVAVGVESEALAVVV</sequence>
<evidence type="ECO:0000313" key="4">
    <source>
        <dbReference type="Proteomes" id="UP001153269"/>
    </source>
</evidence>
<keyword evidence="2" id="KW-0732">Signal</keyword>
<dbReference type="EMBL" id="CADEAL010000195">
    <property type="protein sequence ID" value="CAB1416189.1"/>
    <property type="molecule type" value="Genomic_DNA"/>
</dbReference>
<dbReference type="Proteomes" id="UP001153269">
    <property type="component" value="Unassembled WGS sequence"/>
</dbReference>
<keyword evidence="4" id="KW-1185">Reference proteome</keyword>
<name>A0A9N7TQA1_PLEPL</name>
<protein>
    <submittedName>
        <fullName evidence="3">Uncharacterized protein</fullName>
    </submittedName>
</protein>
<comment type="caution">
    <text evidence="3">The sequence shown here is derived from an EMBL/GenBank/DDBJ whole genome shotgun (WGS) entry which is preliminary data.</text>
</comment>
<keyword evidence="1" id="KW-0472">Membrane</keyword>
<keyword evidence="1" id="KW-1133">Transmembrane helix</keyword>
<reference evidence="3" key="1">
    <citation type="submission" date="2020-03" db="EMBL/GenBank/DDBJ databases">
        <authorList>
            <person name="Weist P."/>
        </authorList>
    </citation>
    <scope>NUCLEOTIDE SEQUENCE</scope>
</reference>
<feature type="chain" id="PRO_5040149059" evidence="2">
    <location>
        <begin position="21"/>
        <end position="88"/>
    </location>
</feature>
<evidence type="ECO:0000313" key="3">
    <source>
        <dbReference type="EMBL" id="CAB1416189.1"/>
    </source>
</evidence>
<feature type="signal peptide" evidence="2">
    <location>
        <begin position="1"/>
        <end position="20"/>
    </location>
</feature>
<gene>
    <name evidence="3" type="ORF">PLEPLA_LOCUS3945</name>
</gene>
<feature type="transmembrane region" description="Helical" evidence="1">
    <location>
        <begin position="44"/>
        <end position="63"/>
    </location>
</feature>
<evidence type="ECO:0000256" key="2">
    <source>
        <dbReference type="SAM" id="SignalP"/>
    </source>
</evidence>
<evidence type="ECO:0000256" key="1">
    <source>
        <dbReference type="SAM" id="Phobius"/>
    </source>
</evidence>
<keyword evidence="1" id="KW-0812">Transmembrane</keyword>
<dbReference type="AlphaFoldDB" id="A0A9N7TQA1"/>
<proteinExistence type="predicted"/>
<organism evidence="3 4">
    <name type="scientific">Pleuronectes platessa</name>
    <name type="common">European plaice</name>
    <dbReference type="NCBI Taxonomy" id="8262"/>
    <lineage>
        <taxon>Eukaryota</taxon>
        <taxon>Metazoa</taxon>
        <taxon>Chordata</taxon>
        <taxon>Craniata</taxon>
        <taxon>Vertebrata</taxon>
        <taxon>Euteleostomi</taxon>
        <taxon>Actinopterygii</taxon>
        <taxon>Neopterygii</taxon>
        <taxon>Teleostei</taxon>
        <taxon>Neoteleostei</taxon>
        <taxon>Acanthomorphata</taxon>
        <taxon>Carangaria</taxon>
        <taxon>Pleuronectiformes</taxon>
        <taxon>Pleuronectoidei</taxon>
        <taxon>Pleuronectidae</taxon>
        <taxon>Pleuronectes</taxon>
    </lineage>
</organism>
<accession>A0A9N7TQA1</accession>